<feature type="transmembrane region" description="Helical" evidence="2">
    <location>
        <begin position="99"/>
        <end position="121"/>
    </location>
</feature>
<dbReference type="AlphaFoldDB" id="Q17888"/>
<dbReference type="InParanoid" id="Q17888"/>
<organism evidence="3 4">
    <name type="scientific">Caenorhabditis elegans</name>
    <dbReference type="NCBI Taxonomy" id="6239"/>
    <lineage>
        <taxon>Eukaryota</taxon>
        <taxon>Metazoa</taxon>
        <taxon>Ecdysozoa</taxon>
        <taxon>Nematoda</taxon>
        <taxon>Chromadorea</taxon>
        <taxon>Rhabditida</taxon>
        <taxon>Rhabditina</taxon>
        <taxon>Rhabditomorpha</taxon>
        <taxon>Rhabditoidea</taxon>
        <taxon>Rhabditidae</taxon>
        <taxon>Peloderinae</taxon>
        <taxon>Caenorhabditis</taxon>
    </lineage>
</organism>
<feature type="transmembrane region" description="Helical" evidence="2">
    <location>
        <begin position="21"/>
        <end position="38"/>
    </location>
</feature>
<evidence type="ECO:0000313" key="5">
    <source>
        <dbReference type="WormBase" id="C10A4.6"/>
    </source>
</evidence>
<dbReference type="HOGENOM" id="CLU_858518_0_0_1"/>
<dbReference type="CTD" id="182487"/>
<dbReference type="AGR" id="WB:WBGene00015667"/>
<dbReference type="eggNOG" id="ENOG502THMY">
    <property type="taxonomic scope" value="Eukaryota"/>
</dbReference>
<dbReference type="KEGG" id="cel:CELE_C10A4.6"/>
<feature type="transmembrane region" description="Helical" evidence="2">
    <location>
        <begin position="166"/>
        <end position="187"/>
    </location>
</feature>
<dbReference type="OrthoDB" id="5853661at2759"/>
<dbReference type="EMBL" id="BX284606">
    <property type="protein sequence ID" value="CCD62402.2"/>
    <property type="molecule type" value="Genomic_DNA"/>
</dbReference>
<feature type="transmembrane region" description="Helical" evidence="2">
    <location>
        <begin position="71"/>
        <end position="92"/>
    </location>
</feature>
<sequence>MVKDLRSNSLNALQMTLRLTLLIFSVAIVCLYISILYLEKTYPRVDPHYPRKLVYICFPKQDSFVATYMGIIRTFDLVLSVFLAVQCVVLGISTSFPRLHWPISIICAVRFIFVLVEIVHISSFTGDTQLDFILSVSDGTCKVNENQITAFRALVAVFTLRCVKGYITINMATLAYGNSILIFLFGLRAVQTEAQPREVNDERQLDEMSSHHIHLTV</sequence>
<feature type="compositionally biased region" description="Basic and acidic residues" evidence="1">
    <location>
        <begin position="198"/>
        <end position="210"/>
    </location>
</feature>
<dbReference type="SMR" id="Q17888"/>
<evidence type="ECO:0000313" key="4">
    <source>
        <dbReference type="Proteomes" id="UP000001940"/>
    </source>
</evidence>
<evidence type="ECO:0000313" key="3">
    <source>
        <dbReference type="EMBL" id="CCD62402.2"/>
    </source>
</evidence>
<dbReference type="UCSC" id="C10A4.6">
    <property type="organism name" value="c. elegans"/>
</dbReference>
<evidence type="ECO:0000256" key="2">
    <source>
        <dbReference type="SAM" id="Phobius"/>
    </source>
</evidence>
<keyword evidence="2" id="KW-0812">Transmembrane</keyword>
<proteinExistence type="predicted"/>
<name>Q17888_CAEEL</name>
<dbReference type="PaxDb" id="6239-C10A4.6"/>
<feature type="region of interest" description="Disordered" evidence="1">
    <location>
        <begin position="198"/>
        <end position="217"/>
    </location>
</feature>
<dbReference type="GeneID" id="182487"/>
<evidence type="ECO:0000256" key="1">
    <source>
        <dbReference type="SAM" id="MobiDB-lite"/>
    </source>
</evidence>
<keyword evidence="2" id="KW-0472">Membrane</keyword>
<keyword evidence="2" id="KW-1133">Transmembrane helix</keyword>
<protein>
    <submittedName>
        <fullName evidence="3">G protein-coupled receptor</fullName>
    </submittedName>
</protein>
<keyword evidence="3" id="KW-0675">Receptor</keyword>
<accession>Q17888</accession>
<keyword evidence="4" id="KW-1185">Reference proteome</keyword>
<dbReference type="FunCoup" id="Q17888">
    <property type="interactions" value="811"/>
</dbReference>
<dbReference type="RefSeq" id="NP_001359819.1">
    <property type="nucleotide sequence ID" value="NM_001373354.3"/>
</dbReference>
<reference evidence="3 4" key="1">
    <citation type="journal article" date="1998" name="Science">
        <title>Genome sequence of the nematode C. elegans: a platform for investigating biology.</title>
        <authorList>
            <consortium name="The C. elegans sequencing consortium"/>
            <person name="Sulson J.E."/>
            <person name="Waterston R."/>
        </authorList>
    </citation>
    <scope>NUCLEOTIDE SEQUENCE [LARGE SCALE GENOMIC DNA]</scope>
    <source>
        <strain evidence="3 4">Bristol N2</strain>
    </source>
</reference>
<gene>
    <name evidence="3 5" type="ORF">C10A4.6</name>
    <name evidence="3" type="ORF">CELE_C10A4.6</name>
</gene>
<dbReference type="WormBase" id="C10A4.6">
    <property type="protein sequence ID" value="CE53316"/>
    <property type="gene ID" value="WBGene00015667"/>
</dbReference>
<dbReference type="Proteomes" id="UP000001940">
    <property type="component" value="Chromosome X"/>
</dbReference>
<dbReference type="Bgee" id="WBGene00015667">
    <property type="expression patterns" value="Expressed in adult organism and 1 other cell type or tissue"/>
</dbReference>